<gene>
    <name evidence="1" type="ORF">L6164_024192</name>
</gene>
<accession>A0ACB9LX38</accession>
<comment type="caution">
    <text evidence="1">The sequence shown here is derived from an EMBL/GenBank/DDBJ whole genome shotgun (WGS) entry which is preliminary data.</text>
</comment>
<evidence type="ECO:0000313" key="2">
    <source>
        <dbReference type="Proteomes" id="UP000828941"/>
    </source>
</evidence>
<sequence length="346" mass="39815">MSEKNGNDRLSGTRRTRSQVAPDWTVTESLILVNEIAAVEADCSNALSSYQQWKIIADNCAALEVGRNLNQCRRKWDSLLAEYKKIKGWKSKSKRRSYWSLASESARKFGLPENFDHDLFKAINDLVKARGQRSETDPDSDQEAEIEVVDVVKESGSKRKRKRTKSQRCHAEKPKKCSVDEPLDYLSEENAQRGCSEERPREIHGENSKKNNSDDEYLKDLIEEKPKLKRTEEKPSKDDSEMSLKRLAEVKLGEDHSKESPRKIHVEKKTFGKEENEEMMTLKLQELAEQIQDVCSETAHCRSPDSQNVEEYRTQFIRSQGDRLIASLGDFVDNLKQLCNLVQECE</sequence>
<keyword evidence="2" id="KW-1185">Reference proteome</keyword>
<name>A0ACB9LX38_BAUVA</name>
<proteinExistence type="predicted"/>
<reference evidence="1 2" key="1">
    <citation type="journal article" date="2022" name="DNA Res.">
        <title>Chromosomal-level genome assembly of the orchid tree Bauhinia variegata (Leguminosae; Cercidoideae) supports the allotetraploid origin hypothesis of Bauhinia.</title>
        <authorList>
            <person name="Zhong Y."/>
            <person name="Chen Y."/>
            <person name="Zheng D."/>
            <person name="Pang J."/>
            <person name="Liu Y."/>
            <person name="Luo S."/>
            <person name="Meng S."/>
            <person name="Qian L."/>
            <person name="Wei D."/>
            <person name="Dai S."/>
            <person name="Zhou R."/>
        </authorList>
    </citation>
    <scope>NUCLEOTIDE SEQUENCE [LARGE SCALE GENOMIC DNA]</scope>
    <source>
        <strain evidence="1">BV-YZ2020</strain>
    </source>
</reference>
<dbReference type="Proteomes" id="UP000828941">
    <property type="component" value="Chromosome 10"/>
</dbReference>
<protein>
    <submittedName>
        <fullName evidence="1">Uncharacterized protein</fullName>
    </submittedName>
</protein>
<evidence type="ECO:0000313" key="1">
    <source>
        <dbReference type="EMBL" id="KAI4316188.1"/>
    </source>
</evidence>
<dbReference type="EMBL" id="CM039435">
    <property type="protein sequence ID" value="KAI4316188.1"/>
    <property type="molecule type" value="Genomic_DNA"/>
</dbReference>
<organism evidence="1 2">
    <name type="scientific">Bauhinia variegata</name>
    <name type="common">Purple orchid tree</name>
    <name type="synonym">Phanera variegata</name>
    <dbReference type="NCBI Taxonomy" id="167791"/>
    <lineage>
        <taxon>Eukaryota</taxon>
        <taxon>Viridiplantae</taxon>
        <taxon>Streptophyta</taxon>
        <taxon>Embryophyta</taxon>
        <taxon>Tracheophyta</taxon>
        <taxon>Spermatophyta</taxon>
        <taxon>Magnoliopsida</taxon>
        <taxon>eudicotyledons</taxon>
        <taxon>Gunneridae</taxon>
        <taxon>Pentapetalae</taxon>
        <taxon>rosids</taxon>
        <taxon>fabids</taxon>
        <taxon>Fabales</taxon>
        <taxon>Fabaceae</taxon>
        <taxon>Cercidoideae</taxon>
        <taxon>Cercideae</taxon>
        <taxon>Bauhiniinae</taxon>
        <taxon>Bauhinia</taxon>
    </lineage>
</organism>